<accession>A0A1I7X6Z6</accession>
<name>A0A1I7X6Z6_HETBA</name>
<dbReference type="GO" id="GO:0042048">
    <property type="term" value="P:olfactory behavior"/>
    <property type="evidence" value="ECO:0007669"/>
    <property type="project" value="TreeGrafter"/>
</dbReference>
<organism evidence="2 3">
    <name type="scientific">Heterorhabditis bacteriophora</name>
    <name type="common">Entomopathogenic nematode worm</name>
    <dbReference type="NCBI Taxonomy" id="37862"/>
    <lineage>
        <taxon>Eukaryota</taxon>
        <taxon>Metazoa</taxon>
        <taxon>Ecdysozoa</taxon>
        <taxon>Nematoda</taxon>
        <taxon>Chromadorea</taxon>
        <taxon>Rhabditida</taxon>
        <taxon>Rhabditina</taxon>
        <taxon>Rhabditomorpha</taxon>
        <taxon>Strongyloidea</taxon>
        <taxon>Heterorhabditidae</taxon>
        <taxon>Heterorhabditis</taxon>
    </lineage>
</organism>
<keyword evidence="1" id="KW-0812">Transmembrane</keyword>
<evidence type="ECO:0000313" key="3">
    <source>
        <dbReference type="WBParaSite" id="Hba_13384"/>
    </source>
</evidence>
<evidence type="ECO:0000256" key="1">
    <source>
        <dbReference type="SAM" id="Phobius"/>
    </source>
</evidence>
<dbReference type="PANTHER" id="PTHR34722">
    <property type="entry name" value="HOMOLOG OF ODR-2 (TWO)-RELATED"/>
    <property type="match status" value="1"/>
</dbReference>
<feature type="transmembrane region" description="Helical" evidence="1">
    <location>
        <begin position="60"/>
        <end position="77"/>
    </location>
</feature>
<dbReference type="GO" id="GO:1990834">
    <property type="term" value="P:response to odorant"/>
    <property type="evidence" value="ECO:0007669"/>
    <property type="project" value="TreeGrafter"/>
</dbReference>
<dbReference type="InterPro" id="IPR010558">
    <property type="entry name" value="Ly-6-related"/>
</dbReference>
<dbReference type="AlphaFoldDB" id="A0A1I7X6Z6"/>
<sequence>MLFGFNRTGSVGALASHSFCHTFNLSQLVSGGKPQESSMSVCSCRGPLCNGLVLSSTTSSTISLLFLLIVLIITYGSR</sequence>
<dbReference type="Pfam" id="PF06579">
    <property type="entry name" value="Ly-6_related"/>
    <property type="match status" value="1"/>
</dbReference>
<dbReference type="Proteomes" id="UP000095283">
    <property type="component" value="Unplaced"/>
</dbReference>
<dbReference type="WBParaSite" id="Hba_13384">
    <property type="protein sequence ID" value="Hba_13384"/>
    <property type="gene ID" value="Hba_13384"/>
</dbReference>
<evidence type="ECO:0000313" key="2">
    <source>
        <dbReference type="Proteomes" id="UP000095283"/>
    </source>
</evidence>
<dbReference type="GO" id="GO:0030424">
    <property type="term" value="C:axon"/>
    <property type="evidence" value="ECO:0007669"/>
    <property type="project" value="TreeGrafter"/>
</dbReference>
<dbReference type="PANTHER" id="PTHR34722:SF2">
    <property type="entry name" value="HOMOLOG OF ODR-2 (TWO)"/>
    <property type="match status" value="1"/>
</dbReference>
<reference evidence="3" key="1">
    <citation type="submission" date="2016-11" db="UniProtKB">
        <authorList>
            <consortium name="WormBaseParasite"/>
        </authorList>
    </citation>
    <scope>IDENTIFICATION</scope>
</reference>
<keyword evidence="1" id="KW-1133">Transmembrane helix</keyword>
<keyword evidence="1" id="KW-0472">Membrane</keyword>
<keyword evidence="2" id="KW-1185">Reference proteome</keyword>
<protein>
    <submittedName>
        <fullName evidence="3">UPAR/Ly6 domain-containing protein</fullName>
    </submittedName>
</protein>
<proteinExistence type="predicted"/>
<dbReference type="GO" id="GO:0043025">
    <property type="term" value="C:neuronal cell body"/>
    <property type="evidence" value="ECO:0007669"/>
    <property type="project" value="TreeGrafter"/>
</dbReference>